<evidence type="ECO:0000256" key="9">
    <source>
        <dbReference type="ARBA" id="ARBA00022801"/>
    </source>
</evidence>
<dbReference type="InterPro" id="IPR041447">
    <property type="entry name" value="Mannosidase_ig"/>
</dbReference>
<evidence type="ECO:0000256" key="5">
    <source>
        <dbReference type="ARBA" id="ARBA00011738"/>
    </source>
</evidence>
<dbReference type="InterPro" id="IPR036156">
    <property type="entry name" value="Beta-gal/glucu_dom_sf"/>
</dbReference>
<keyword evidence="9" id="KW-0378">Hydrolase</keyword>
<dbReference type="PANTHER" id="PTHR43730">
    <property type="entry name" value="BETA-MANNOSIDASE"/>
    <property type="match status" value="1"/>
</dbReference>
<reference evidence="21 23" key="2">
    <citation type="submission" date="2018-03" db="EMBL/GenBank/DDBJ databases">
        <title>Genomic Encyclopedia of Archaeal and Bacterial Type Strains, Phase II (KMG-II): from individual species to whole genera.</title>
        <authorList>
            <person name="Goeker M."/>
        </authorList>
    </citation>
    <scope>NUCLEOTIDE SEQUENCE [LARGE SCALE GENOMIC DNA]</scope>
    <source>
        <strain evidence="21 23">DSM 22727</strain>
    </source>
</reference>
<evidence type="ECO:0000256" key="10">
    <source>
        <dbReference type="ARBA" id="ARBA00023180"/>
    </source>
</evidence>
<evidence type="ECO:0000259" key="18">
    <source>
        <dbReference type="Pfam" id="PF17786"/>
    </source>
</evidence>
<dbReference type="GO" id="GO:0004567">
    <property type="term" value="F:beta-mannosidase activity"/>
    <property type="evidence" value="ECO:0007669"/>
    <property type="project" value="UniProtKB-EC"/>
</dbReference>
<protein>
    <recommendedName>
        <fullName evidence="14">Beta-mannosidase B</fullName>
        <ecNumber evidence="6">3.2.1.25</ecNumber>
    </recommendedName>
    <alternativeName>
        <fullName evidence="15">Mannanase B</fullName>
    </alternativeName>
</protein>
<evidence type="ECO:0000259" key="16">
    <source>
        <dbReference type="Pfam" id="PF00703"/>
    </source>
</evidence>
<dbReference type="Pfam" id="PF22666">
    <property type="entry name" value="Glyco_hydro_2_N2"/>
    <property type="match status" value="1"/>
</dbReference>
<evidence type="ECO:0000256" key="3">
    <source>
        <dbReference type="ARBA" id="ARBA00004613"/>
    </source>
</evidence>
<evidence type="ECO:0000256" key="12">
    <source>
        <dbReference type="ARBA" id="ARBA00023295"/>
    </source>
</evidence>
<evidence type="ECO:0000256" key="13">
    <source>
        <dbReference type="ARBA" id="ARBA00038429"/>
    </source>
</evidence>
<dbReference type="GO" id="GO:0005764">
    <property type="term" value="C:lysosome"/>
    <property type="evidence" value="ECO:0007669"/>
    <property type="project" value="UniProtKB-SubCell"/>
</dbReference>
<dbReference type="EMBL" id="JPJI01000032">
    <property type="protein sequence ID" value="KEZ92985.1"/>
    <property type="molecule type" value="Genomic_DNA"/>
</dbReference>
<keyword evidence="7" id="KW-0964">Secreted</keyword>
<dbReference type="EMBL" id="PVNA01000005">
    <property type="protein sequence ID" value="PRX12785.1"/>
    <property type="molecule type" value="Genomic_DNA"/>
</dbReference>
<dbReference type="Pfam" id="PF00703">
    <property type="entry name" value="Glyco_hydro_2"/>
    <property type="match status" value="1"/>
</dbReference>
<evidence type="ECO:0000259" key="17">
    <source>
        <dbReference type="Pfam" id="PF17753"/>
    </source>
</evidence>
<dbReference type="SUPFAM" id="SSF51445">
    <property type="entry name" value="(Trans)glycosidases"/>
    <property type="match status" value="1"/>
</dbReference>
<accession>A0A084JVK1</accession>
<dbReference type="Pfam" id="PF17786">
    <property type="entry name" value="Mannosidase_ig"/>
    <property type="match status" value="1"/>
</dbReference>
<evidence type="ECO:0000256" key="15">
    <source>
        <dbReference type="ARBA" id="ARBA00041614"/>
    </source>
</evidence>
<dbReference type="FunFam" id="3.20.20.80:FF:000050">
    <property type="entry name" value="Beta-mannosidase B"/>
    <property type="match status" value="1"/>
</dbReference>
<keyword evidence="11" id="KW-0458">Lysosome</keyword>
<evidence type="ECO:0000256" key="14">
    <source>
        <dbReference type="ARBA" id="ARBA00041069"/>
    </source>
</evidence>
<dbReference type="OrthoDB" id="9801077at2"/>
<comment type="caution">
    <text evidence="20">The sequence shown here is derived from an EMBL/GenBank/DDBJ whole genome shotgun (WGS) entry which is preliminary data.</text>
</comment>
<dbReference type="Gene3D" id="2.60.40.10">
    <property type="entry name" value="Immunoglobulins"/>
    <property type="match status" value="3"/>
</dbReference>
<dbReference type="FunFam" id="2.60.120.260:FF:000060">
    <property type="entry name" value="Probable beta-mannosidase"/>
    <property type="match status" value="1"/>
</dbReference>
<evidence type="ECO:0000256" key="2">
    <source>
        <dbReference type="ARBA" id="ARBA00004371"/>
    </source>
</evidence>
<dbReference type="InterPro" id="IPR054593">
    <property type="entry name" value="Beta-mannosidase-like_N2"/>
</dbReference>
<dbReference type="PANTHER" id="PTHR43730:SF1">
    <property type="entry name" value="BETA-MANNOSIDASE"/>
    <property type="match status" value="1"/>
</dbReference>
<dbReference type="PROSITE" id="PS51257">
    <property type="entry name" value="PROKAR_LIPOPROTEIN"/>
    <property type="match status" value="1"/>
</dbReference>
<evidence type="ECO:0000256" key="11">
    <source>
        <dbReference type="ARBA" id="ARBA00023228"/>
    </source>
</evidence>
<dbReference type="InterPro" id="IPR008979">
    <property type="entry name" value="Galactose-bd-like_sf"/>
</dbReference>
<dbReference type="InterPro" id="IPR006102">
    <property type="entry name" value="Ig-like_GH2"/>
</dbReference>
<gene>
    <name evidence="20" type="ORF">IL45_12725</name>
    <name evidence="21" type="ORF">LY02_02437</name>
</gene>
<evidence type="ECO:0000256" key="1">
    <source>
        <dbReference type="ARBA" id="ARBA00000829"/>
    </source>
</evidence>
<keyword evidence="10" id="KW-0325">Glycoprotein</keyword>
<dbReference type="GO" id="GO:0005576">
    <property type="term" value="C:extracellular region"/>
    <property type="evidence" value="ECO:0007669"/>
    <property type="project" value="UniProtKB-SubCell"/>
</dbReference>
<feature type="domain" description="Glycoside hydrolase family 2 immunoglobulin-like beta-sandwich" evidence="16">
    <location>
        <begin position="206"/>
        <end position="309"/>
    </location>
</feature>
<dbReference type="EC" id="3.2.1.25" evidence="6"/>
<evidence type="ECO:0000313" key="20">
    <source>
        <dbReference type="EMBL" id="KEZ92985.1"/>
    </source>
</evidence>
<evidence type="ECO:0000313" key="23">
    <source>
        <dbReference type="Proteomes" id="UP000239997"/>
    </source>
</evidence>
<dbReference type="GO" id="GO:0005975">
    <property type="term" value="P:carbohydrate metabolic process"/>
    <property type="evidence" value="ECO:0007669"/>
    <property type="project" value="InterPro"/>
</dbReference>
<dbReference type="InterPro" id="IPR017853">
    <property type="entry name" value="GH"/>
</dbReference>
<comment type="subunit">
    <text evidence="5">Homodimer.</text>
</comment>
<evidence type="ECO:0000256" key="4">
    <source>
        <dbReference type="ARBA" id="ARBA00004740"/>
    </source>
</evidence>
<comment type="pathway">
    <text evidence="4">Glycan metabolism; N-glycan degradation.</text>
</comment>
<dbReference type="SUPFAM" id="SSF49785">
    <property type="entry name" value="Galactose-binding domain-like"/>
    <property type="match status" value="1"/>
</dbReference>
<evidence type="ECO:0000313" key="22">
    <source>
        <dbReference type="Proteomes" id="UP000028531"/>
    </source>
</evidence>
<evidence type="ECO:0000256" key="6">
    <source>
        <dbReference type="ARBA" id="ARBA00012754"/>
    </source>
</evidence>
<organism evidence="20 22">
    <name type="scientific">Nonlabens ulvanivorans</name>
    <name type="common">Persicivirga ulvanivorans</name>
    <dbReference type="NCBI Taxonomy" id="906888"/>
    <lineage>
        <taxon>Bacteria</taxon>
        <taxon>Pseudomonadati</taxon>
        <taxon>Bacteroidota</taxon>
        <taxon>Flavobacteriia</taxon>
        <taxon>Flavobacteriales</taxon>
        <taxon>Flavobacteriaceae</taxon>
        <taxon>Nonlabens</taxon>
    </lineage>
</organism>
<dbReference type="Proteomes" id="UP000239997">
    <property type="component" value="Unassembled WGS sequence"/>
</dbReference>
<evidence type="ECO:0000313" key="21">
    <source>
        <dbReference type="EMBL" id="PRX12785.1"/>
    </source>
</evidence>
<feature type="domain" description="Mannosidase Ig/CBM-like" evidence="18">
    <location>
        <begin position="665"/>
        <end position="734"/>
    </location>
</feature>
<keyword evidence="12" id="KW-0326">Glycosidase</keyword>
<dbReference type="AlphaFoldDB" id="A0A084JVK1"/>
<dbReference type="GO" id="GO:0006516">
    <property type="term" value="P:glycoprotein catabolic process"/>
    <property type="evidence" value="ECO:0007669"/>
    <property type="project" value="TreeGrafter"/>
</dbReference>
<dbReference type="InterPro" id="IPR013783">
    <property type="entry name" value="Ig-like_fold"/>
</dbReference>
<dbReference type="Gene3D" id="3.20.20.80">
    <property type="entry name" value="Glycosidases"/>
    <property type="match status" value="1"/>
</dbReference>
<dbReference type="SUPFAM" id="SSF49303">
    <property type="entry name" value="beta-Galactosidase/glucuronidase domain"/>
    <property type="match status" value="3"/>
</dbReference>
<comment type="similarity">
    <text evidence="13">Belongs to the glycosyl hydrolase 2 family. Beta-mannosidase B subfamily.</text>
</comment>
<feature type="domain" description="Beta-mannosidase-like galactose-binding" evidence="19">
    <location>
        <begin position="46"/>
        <end position="195"/>
    </location>
</feature>
<reference evidence="20 22" key="1">
    <citation type="submission" date="2014-07" db="EMBL/GenBank/DDBJ databases">
        <title>Draft genome sequence of Nonlabens ulvanivorans, an ulvan degrading bacterium.</title>
        <authorList>
            <person name="Kopel M."/>
            <person name="Helbert W."/>
            <person name="Henrissat B."/>
            <person name="Doniger T."/>
            <person name="Banin E."/>
        </authorList>
    </citation>
    <scope>NUCLEOTIDE SEQUENCE [LARGE SCALE GENOMIC DNA]</scope>
    <source>
        <strain evidence="20 22">PLR</strain>
    </source>
</reference>
<name>A0A084JVK1_NONUL</name>
<comment type="catalytic activity">
    <reaction evidence="1">
        <text>Hydrolysis of terminal, non-reducing beta-D-mannose residues in beta-D-mannosides.</text>
        <dbReference type="EC" id="3.2.1.25"/>
    </reaction>
</comment>
<dbReference type="Gene3D" id="2.60.120.260">
    <property type="entry name" value="Galactose-binding domain-like"/>
    <property type="match status" value="1"/>
</dbReference>
<dbReference type="RefSeq" id="WP_036584488.1">
    <property type="nucleotide sequence ID" value="NZ_JPJI01000032.1"/>
</dbReference>
<dbReference type="Pfam" id="PF17753">
    <property type="entry name" value="Ig_mannosidase"/>
    <property type="match status" value="1"/>
</dbReference>
<sequence>MRISLLLVLVIFISSCKEERPNVERQYLESNWSLLKEADYSLISDSVQVPSTVHKELLPLIKHPFQGNNEDSLQWITEENWVYKTYFELDQQTLQKENIELHFEGIDTYASIELNGHEILETDNAFLNWQVDVKAFLEEENELYITIKSPIEIEEQKAAANPYTLPEGNRVYTRKAQYQYGWDWGPKLNTMGIWKPVYLEAYDDFKIDDVYIKQNFVQDSIANLTAQIKLSDKRTELLHYKIKVNDSLYWEQDYQPKAQEDEFEIHFEIPQVQLWWPHNIGEPYLYDIEVLVSKEGKLIDSQKLKTGIRTIELVNELDEHGTSFFFKVNDVPVYMKGANYIPQNSMQDLVTDNHYEKLLSDVKEANMNMLRVWGGGIYEKDIFYEKCDEKGILIWQDFMFACAMYPGDARFRESVTNEITQQITRLRNHSSIALWCGNNETSEAWHNWGWQEGRSQAERDSIWEDYRAIFQIAMPKYVSELTNEPYWESSPEYGRGNPKYEFEGDAHDWRVWHDAYPFEHFEEHIPRFMSEFGFQSHPSYEAIRYINNDGTINIKSEDYSSHQKHARGNELIREYMERDFPVPTNDEDYVYVSQLLQAYGISKGIQAHRRAKPYNMGTLYWQLNDCWPAVSWSSIDYFGNWKALHYQVKRDFENVMISNVVENDTLKTYVVNDGMEDITSGFTIAISDFYGKELYNESFVGTAGMNSSNEFHQLNLEKLDFDLSSVYVFVEFHTSQITDVLVRPKELNLPNENLEWISEKTDQGYQLTITSDAFTKDVFFYSNVDGHFSDNFFDLQPQKDKVILFKTESKEEAAFNFKMLNGLITQ</sequence>
<proteinExistence type="inferred from homology"/>
<evidence type="ECO:0000256" key="7">
    <source>
        <dbReference type="ARBA" id="ARBA00022525"/>
    </source>
</evidence>
<dbReference type="Proteomes" id="UP000028531">
    <property type="component" value="Unassembled WGS sequence"/>
</dbReference>
<keyword evidence="23" id="KW-1185">Reference proteome</keyword>
<keyword evidence="8" id="KW-0732">Signal</keyword>
<evidence type="ECO:0000256" key="8">
    <source>
        <dbReference type="ARBA" id="ARBA00022729"/>
    </source>
</evidence>
<feature type="domain" description="Beta-mannosidase Ig-fold" evidence="17">
    <location>
        <begin position="750"/>
        <end position="811"/>
    </location>
</feature>
<comment type="subcellular location">
    <subcellularLocation>
        <location evidence="2">Lysosome</location>
    </subcellularLocation>
    <subcellularLocation>
        <location evidence="3">Secreted</location>
    </subcellularLocation>
</comment>
<dbReference type="InterPro" id="IPR050887">
    <property type="entry name" value="Beta-mannosidase_GH2"/>
</dbReference>
<dbReference type="InterPro" id="IPR041625">
    <property type="entry name" value="Beta-mannosidase_Ig"/>
</dbReference>
<evidence type="ECO:0000259" key="19">
    <source>
        <dbReference type="Pfam" id="PF22666"/>
    </source>
</evidence>